<evidence type="ECO:0000313" key="4">
    <source>
        <dbReference type="Proteomes" id="UP000235145"/>
    </source>
</evidence>
<feature type="chain" id="PRO_5040480815" evidence="2">
    <location>
        <begin position="17"/>
        <end position="151"/>
    </location>
</feature>
<keyword evidence="2" id="KW-0732">Signal</keyword>
<feature type="compositionally biased region" description="Basic and acidic residues" evidence="1">
    <location>
        <begin position="71"/>
        <end position="84"/>
    </location>
</feature>
<dbReference type="Proteomes" id="UP000235145">
    <property type="component" value="Unassembled WGS sequence"/>
</dbReference>
<comment type="caution">
    <text evidence="3">The sequence shown here is derived from an EMBL/GenBank/DDBJ whole genome shotgun (WGS) entry which is preliminary data.</text>
</comment>
<dbReference type="PANTHER" id="PTHR33018:SF37">
    <property type="entry name" value="TRANSPOSASE TNP1_EN_SPM-LIKE DOMAIN-CONTAINING PROTEIN"/>
    <property type="match status" value="1"/>
</dbReference>
<dbReference type="AlphaFoldDB" id="A0A9R1UN17"/>
<feature type="signal peptide" evidence="2">
    <location>
        <begin position="1"/>
        <end position="16"/>
    </location>
</feature>
<evidence type="ECO:0000256" key="1">
    <source>
        <dbReference type="SAM" id="MobiDB-lite"/>
    </source>
</evidence>
<accession>A0A9R1UN17</accession>
<evidence type="ECO:0000256" key="2">
    <source>
        <dbReference type="SAM" id="SignalP"/>
    </source>
</evidence>
<name>A0A9R1UN17_LACSA</name>
<proteinExistence type="predicted"/>
<feature type="region of interest" description="Disordered" evidence="1">
    <location>
        <begin position="71"/>
        <end position="92"/>
    </location>
</feature>
<dbReference type="EMBL" id="NBSK02000008">
    <property type="protein sequence ID" value="KAJ0189848.1"/>
    <property type="molecule type" value="Genomic_DNA"/>
</dbReference>
<gene>
    <name evidence="3" type="ORF">LSAT_V11C800448200</name>
</gene>
<sequence>MLIIVTIHFLLQTHWNIPNDDYKAQVLKVCNQQWRSYKSKLVKFMDRRIDPLEKYPYLDKDMWNDFVKQKSKPEFKSESNSKCDDEQEPAPFRPTRVSWHATLMGARDGVWCIDKSPPNIKRTSKGLYICSVKTRFLRGIDCNTRYGALSG</sequence>
<organism evidence="3 4">
    <name type="scientific">Lactuca sativa</name>
    <name type="common">Garden lettuce</name>
    <dbReference type="NCBI Taxonomy" id="4236"/>
    <lineage>
        <taxon>Eukaryota</taxon>
        <taxon>Viridiplantae</taxon>
        <taxon>Streptophyta</taxon>
        <taxon>Embryophyta</taxon>
        <taxon>Tracheophyta</taxon>
        <taxon>Spermatophyta</taxon>
        <taxon>Magnoliopsida</taxon>
        <taxon>eudicotyledons</taxon>
        <taxon>Gunneridae</taxon>
        <taxon>Pentapetalae</taxon>
        <taxon>asterids</taxon>
        <taxon>campanulids</taxon>
        <taxon>Asterales</taxon>
        <taxon>Asteraceae</taxon>
        <taxon>Cichorioideae</taxon>
        <taxon>Cichorieae</taxon>
        <taxon>Lactucinae</taxon>
        <taxon>Lactuca</taxon>
    </lineage>
</organism>
<dbReference type="PANTHER" id="PTHR33018">
    <property type="entry name" value="OS10G0338966 PROTEIN-RELATED"/>
    <property type="match status" value="1"/>
</dbReference>
<evidence type="ECO:0000313" key="3">
    <source>
        <dbReference type="EMBL" id="KAJ0189848.1"/>
    </source>
</evidence>
<reference evidence="3 4" key="1">
    <citation type="journal article" date="2017" name="Nat. Commun.">
        <title>Genome assembly with in vitro proximity ligation data and whole-genome triplication in lettuce.</title>
        <authorList>
            <person name="Reyes-Chin-Wo S."/>
            <person name="Wang Z."/>
            <person name="Yang X."/>
            <person name="Kozik A."/>
            <person name="Arikit S."/>
            <person name="Song C."/>
            <person name="Xia L."/>
            <person name="Froenicke L."/>
            <person name="Lavelle D.O."/>
            <person name="Truco M.J."/>
            <person name="Xia R."/>
            <person name="Zhu S."/>
            <person name="Xu C."/>
            <person name="Xu H."/>
            <person name="Xu X."/>
            <person name="Cox K."/>
            <person name="Korf I."/>
            <person name="Meyers B.C."/>
            <person name="Michelmore R.W."/>
        </authorList>
    </citation>
    <scope>NUCLEOTIDE SEQUENCE [LARGE SCALE GENOMIC DNA]</scope>
    <source>
        <strain evidence="4">cv. Salinas</strain>
        <tissue evidence="3">Seedlings</tissue>
    </source>
</reference>
<keyword evidence="4" id="KW-1185">Reference proteome</keyword>
<protein>
    <submittedName>
        <fullName evidence="3">Uncharacterized protein</fullName>
    </submittedName>
</protein>